<feature type="compositionally biased region" description="Polar residues" evidence="1">
    <location>
        <begin position="114"/>
        <end position="124"/>
    </location>
</feature>
<dbReference type="EMBL" id="KV922667">
    <property type="protein sequence ID" value="PIO05264.1"/>
    <property type="molecule type" value="Genomic_DNA"/>
</dbReference>
<proteinExistence type="predicted"/>
<dbReference type="AlphaFoldDB" id="A0A2G9PPH5"/>
<dbReference type="CDD" id="cd00038">
    <property type="entry name" value="CAP_ED"/>
    <property type="match status" value="1"/>
</dbReference>
<dbReference type="SUPFAM" id="SSF51206">
    <property type="entry name" value="cAMP-binding domain-like"/>
    <property type="match status" value="1"/>
</dbReference>
<dbReference type="InterPro" id="IPR050818">
    <property type="entry name" value="KCNH_animal-type"/>
</dbReference>
<feature type="compositionally biased region" description="Polar residues" evidence="1">
    <location>
        <begin position="135"/>
        <end position="144"/>
    </location>
</feature>
<dbReference type="OrthoDB" id="432483at2759"/>
<dbReference type="InterPro" id="IPR018490">
    <property type="entry name" value="cNMP-bd_dom_sf"/>
</dbReference>
<dbReference type="GO" id="GO:0005242">
    <property type="term" value="F:inward rectifier potassium channel activity"/>
    <property type="evidence" value="ECO:0007669"/>
    <property type="project" value="TreeGrafter"/>
</dbReference>
<dbReference type="InterPro" id="IPR014710">
    <property type="entry name" value="RmlC-like_jellyroll"/>
</dbReference>
<dbReference type="Proteomes" id="UP000228934">
    <property type="component" value="Unassembled WGS sequence"/>
</dbReference>
<protein>
    <recommendedName>
        <fullName evidence="2">Cyclic nucleotide-binding domain-containing protein</fullName>
    </recommendedName>
</protein>
<dbReference type="GO" id="GO:0060307">
    <property type="term" value="P:regulation of ventricular cardiac muscle cell membrane repolarization"/>
    <property type="evidence" value="ECO:0007669"/>
    <property type="project" value="TreeGrafter"/>
</dbReference>
<name>A0A2G9PPH5_AQUCT</name>
<feature type="non-terminal residue" evidence="3">
    <location>
        <position position="1"/>
    </location>
</feature>
<organism evidence="3 4">
    <name type="scientific">Aquarana catesbeiana</name>
    <name type="common">American bullfrog</name>
    <name type="synonym">Rana catesbeiana</name>
    <dbReference type="NCBI Taxonomy" id="8400"/>
    <lineage>
        <taxon>Eukaryota</taxon>
        <taxon>Metazoa</taxon>
        <taxon>Chordata</taxon>
        <taxon>Craniata</taxon>
        <taxon>Vertebrata</taxon>
        <taxon>Euteleostomi</taxon>
        <taxon>Amphibia</taxon>
        <taxon>Batrachia</taxon>
        <taxon>Anura</taxon>
        <taxon>Neobatrachia</taxon>
        <taxon>Ranoidea</taxon>
        <taxon>Ranidae</taxon>
        <taxon>Aquarana</taxon>
    </lineage>
</organism>
<dbReference type="GO" id="GO:0005886">
    <property type="term" value="C:plasma membrane"/>
    <property type="evidence" value="ECO:0007669"/>
    <property type="project" value="TreeGrafter"/>
</dbReference>
<accession>A0A2G9PPH5</accession>
<evidence type="ECO:0000256" key="1">
    <source>
        <dbReference type="SAM" id="MobiDB-lite"/>
    </source>
</evidence>
<evidence type="ECO:0000313" key="4">
    <source>
        <dbReference type="Proteomes" id="UP000228934"/>
    </source>
</evidence>
<evidence type="ECO:0000259" key="2">
    <source>
        <dbReference type="PROSITE" id="PS50042"/>
    </source>
</evidence>
<dbReference type="InterPro" id="IPR000595">
    <property type="entry name" value="cNMP-bd_dom"/>
</dbReference>
<dbReference type="PANTHER" id="PTHR10217">
    <property type="entry name" value="VOLTAGE AND LIGAND GATED POTASSIUM CHANNEL"/>
    <property type="match status" value="1"/>
</dbReference>
<dbReference type="GO" id="GO:0086013">
    <property type="term" value="P:membrane repolarization during cardiac muscle cell action potential"/>
    <property type="evidence" value="ECO:0007669"/>
    <property type="project" value="TreeGrafter"/>
</dbReference>
<feature type="compositionally biased region" description="Basic residues" evidence="1">
    <location>
        <begin position="91"/>
        <end position="100"/>
    </location>
</feature>
<dbReference type="Gene3D" id="2.60.120.10">
    <property type="entry name" value="Jelly Rolls"/>
    <property type="match status" value="1"/>
</dbReference>
<dbReference type="PROSITE" id="PS50042">
    <property type="entry name" value="CNMP_BINDING_3"/>
    <property type="match status" value="1"/>
</dbReference>
<keyword evidence="4" id="KW-1185">Reference proteome</keyword>
<gene>
    <name evidence="3" type="ORF">AB205_0182770</name>
</gene>
<evidence type="ECO:0000313" key="3">
    <source>
        <dbReference type="EMBL" id="PIO05264.1"/>
    </source>
</evidence>
<feature type="domain" description="Cyclic nucleotide-binding" evidence="2">
    <location>
        <begin position="1"/>
        <end position="45"/>
    </location>
</feature>
<reference evidence="4" key="1">
    <citation type="journal article" date="2017" name="Nat. Commun.">
        <title>The North American bullfrog draft genome provides insight into hormonal regulation of long noncoding RNA.</title>
        <authorList>
            <person name="Hammond S.A."/>
            <person name="Warren R.L."/>
            <person name="Vandervalk B.P."/>
            <person name="Kucuk E."/>
            <person name="Khan H."/>
            <person name="Gibb E.A."/>
            <person name="Pandoh P."/>
            <person name="Kirk H."/>
            <person name="Zhao Y."/>
            <person name="Jones M."/>
            <person name="Mungall A.J."/>
            <person name="Coope R."/>
            <person name="Pleasance S."/>
            <person name="Moore R.A."/>
            <person name="Holt R.A."/>
            <person name="Round J.M."/>
            <person name="Ohora S."/>
            <person name="Walle B.V."/>
            <person name="Veldhoen N."/>
            <person name="Helbing C.C."/>
            <person name="Birol I."/>
        </authorList>
    </citation>
    <scope>NUCLEOTIDE SEQUENCE [LARGE SCALE GENOMIC DNA]</scope>
</reference>
<dbReference type="GO" id="GO:0086091">
    <property type="term" value="P:regulation of heart rate by cardiac conduction"/>
    <property type="evidence" value="ECO:0007669"/>
    <property type="project" value="TreeGrafter"/>
</dbReference>
<feature type="region of interest" description="Disordered" evidence="1">
    <location>
        <begin position="91"/>
        <end position="156"/>
    </location>
</feature>
<dbReference type="PANTHER" id="PTHR10217:SF468">
    <property type="entry name" value="POTASSIUM VOLTAGE-GATED CHANNEL SUBFAMILY H MEMBER 6"/>
    <property type="match status" value="1"/>
</dbReference>
<sequence>FSGKNDIFGEPISLYARPGKSNADVRALTYCDLHKIQREDLLEVLDMYPTFSDSFWSNLEITFNLRDADSIPRSPISEEYNCNYRRTRRCKQPGRRRKKHDGLEDLNSDAEQYHTYSERSNIQRPMSREQWDDLASSTTPCSQTSDDETKPLNSGCMDRLASTEKQEFIPAVVNLVTANISNRDGSRKMLETVETYSGD</sequence>